<comment type="caution">
    <text evidence="4">The sequence shown here is derived from an EMBL/GenBank/DDBJ whole genome shotgun (WGS) entry which is preliminary data.</text>
</comment>
<dbReference type="Gene3D" id="2.160.20.120">
    <property type="match status" value="1"/>
</dbReference>
<organism evidence="4 5">
    <name type="scientific">Paenibacillus hunanensis</name>
    <dbReference type="NCBI Taxonomy" id="539262"/>
    <lineage>
        <taxon>Bacteria</taxon>
        <taxon>Bacillati</taxon>
        <taxon>Bacillota</taxon>
        <taxon>Bacilli</taxon>
        <taxon>Bacillales</taxon>
        <taxon>Paenibacillaceae</taxon>
        <taxon>Paenibacillus</taxon>
    </lineage>
</organism>
<feature type="domain" description="DUF4097" evidence="3">
    <location>
        <begin position="48"/>
        <end position="297"/>
    </location>
</feature>
<protein>
    <recommendedName>
        <fullName evidence="3">DUF4097 domain-containing protein</fullName>
    </recommendedName>
</protein>
<feature type="compositionally biased region" description="Polar residues" evidence="1">
    <location>
        <begin position="246"/>
        <end position="255"/>
    </location>
</feature>
<dbReference type="Pfam" id="PF13349">
    <property type="entry name" value="DUF4097"/>
    <property type="match status" value="1"/>
</dbReference>
<dbReference type="PANTHER" id="PTHR34094:SF1">
    <property type="entry name" value="PROTEIN FAM185A"/>
    <property type="match status" value="1"/>
</dbReference>
<feature type="region of interest" description="Disordered" evidence="1">
    <location>
        <begin position="246"/>
        <end position="299"/>
    </location>
</feature>
<dbReference type="EMBL" id="JAVDQH010000007">
    <property type="protein sequence ID" value="MDR6244160.1"/>
    <property type="molecule type" value="Genomic_DNA"/>
</dbReference>
<dbReference type="RefSeq" id="WP_188776315.1">
    <property type="nucleotide sequence ID" value="NZ_BMMB01000006.1"/>
</dbReference>
<accession>A0ABU1IYU2</accession>
<keyword evidence="5" id="KW-1185">Reference proteome</keyword>
<evidence type="ECO:0000313" key="4">
    <source>
        <dbReference type="EMBL" id="MDR6244160.1"/>
    </source>
</evidence>
<keyword evidence="2" id="KW-0472">Membrane</keyword>
<sequence length="299" mass="31738">MKLNKYASLTIMVAVMMFIAVLAYNRLSGSGHAEAQAEGQKALSATGITNLDIETTADDIEVVPGDQDQIVALLDGDGSKNGYTFDVVQDGQTARINLNGASSLFNFQMWDEGTTLKVTVPQKDWDQLTVKTSSGDITLSDLKARTLDVQSSSGDQHLNGLQISDQATVSSSSGDITARTNTINHATWETTSGDIDSEQLDGQQAQMQTSSGDIRYVQSKLAPDVQLTTSSGDVDAKLTGDTNALQIESNSSSGTPDIDIDGMQLQDRSDGSTLGTKGQGEAKYHLKIDTSSGDVEVSE</sequence>
<keyword evidence="2" id="KW-1133">Transmembrane helix</keyword>
<evidence type="ECO:0000259" key="3">
    <source>
        <dbReference type="Pfam" id="PF13349"/>
    </source>
</evidence>
<gene>
    <name evidence="4" type="ORF">JOC58_002053</name>
</gene>
<reference evidence="4 5" key="1">
    <citation type="submission" date="2023-07" db="EMBL/GenBank/DDBJ databases">
        <title>Genomic Encyclopedia of Type Strains, Phase IV (KMG-IV): sequencing the most valuable type-strain genomes for metagenomic binning, comparative biology and taxonomic classification.</title>
        <authorList>
            <person name="Goeker M."/>
        </authorList>
    </citation>
    <scope>NUCLEOTIDE SEQUENCE [LARGE SCALE GENOMIC DNA]</scope>
    <source>
        <strain evidence="4 5">DSM 22170</strain>
    </source>
</reference>
<evidence type="ECO:0000256" key="1">
    <source>
        <dbReference type="SAM" id="MobiDB-lite"/>
    </source>
</evidence>
<dbReference type="Proteomes" id="UP001185028">
    <property type="component" value="Unassembled WGS sequence"/>
</dbReference>
<feature type="transmembrane region" description="Helical" evidence="2">
    <location>
        <begin position="6"/>
        <end position="24"/>
    </location>
</feature>
<evidence type="ECO:0000256" key="2">
    <source>
        <dbReference type="SAM" id="Phobius"/>
    </source>
</evidence>
<keyword evidence="2" id="KW-0812">Transmembrane</keyword>
<proteinExistence type="predicted"/>
<evidence type="ECO:0000313" key="5">
    <source>
        <dbReference type="Proteomes" id="UP001185028"/>
    </source>
</evidence>
<dbReference type="PANTHER" id="PTHR34094">
    <property type="match status" value="1"/>
</dbReference>
<name>A0ABU1IYU2_9BACL</name>
<dbReference type="InterPro" id="IPR025164">
    <property type="entry name" value="Toastrack_DUF4097"/>
</dbReference>